<gene>
    <name evidence="1" type="ORF">ETSY1_01465</name>
</gene>
<sequence length="106" mass="11794">MSFLWRQRLNEEASDLLKHYYADILRRPEMLEALHAYDKAQLIMLAESGRPPASVIRQLVLAIAAMEEKGVVAEREPLWNVVHGGGGLFAPALRRGSSGLDSPRAL</sequence>
<protein>
    <submittedName>
        <fullName evidence="1">Uncharacterized protein</fullName>
    </submittedName>
</protein>
<organism evidence="1 2">
    <name type="scientific">Entotheonella factor</name>
    <dbReference type="NCBI Taxonomy" id="1429438"/>
    <lineage>
        <taxon>Bacteria</taxon>
        <taxon>Pseudomonadati</taxon>
        <taxon>Nitrospinota/Tectimicrobiota group</taxon>
        <taxon>Candidatus Tectimicrobiota</taxon>
        <taxon>Candidatus Entotheonellia</taxon>
        <taxon>Candidatus Entotheonellales</taxon>
        <taxon>Candidatus Entotheonellaceae</taxon>
        <taxon>Candidatus Entotheonella</taxon>
    </lineage>
</organism>
<dbReference type="HOGENOM" id="CLU_2218248_0_0_7"/>
<evidence type="ECO:0000313" key="1">
    <source>
        <dbReference type="EMBL" id="ETX03039.1"/>
    </source>
</evidence>
<keyword evidence="2" id="KW-1185">Reference proteome</keyword>
<reference evidence="1 2" key="1">
    <citation type="journal article" date="2014" name="Nature">
        <title>An environmental bacterial taxon with a large and distinct metabolic repertoire.</title>
        <authorList>
            <person name="Wilson M.C."/>
            <person name="Mori T."/>
            <person name="Ruckert C."/>
            <person name="Uria A.R."/>
            <person name="Helf M.J."/>
            <person name="Takada K."/>
            <person name="Gernert C."/>
            <person name="Steffens U.A."/>
            <person name="Heycke N."/>
            <person name="Schmitt S."/>
            <person name="Rinke C."/>
            <person name="Helfrich E.J."/>
            <person name="Brachmann A.O."/>
            <person name="Gurgui C."/>
            <person name="Wakimoto T."/>
            <person name="Kracht M."/>
            <person name="Crusemann M."/>
            <person name="Hentschel U."/>
            <person name="Abe I."/>
            <person name="Matsunaga S."/>
            <person name="Kalinowski J."/>
            <person name="Takeyama H."/>
            <person name="Piel J."/>
        </authorList>
    </citation>
    <scope>NUCLEOTIDE SEQUENCE [LARGE SCALE GENOMIC DNA]</scope>
    <source>
        <strain evidence="2">TSY1</strain>
    </source>
</reference>
<dbReference type="AlphaFoldDB" id="W4LY52"/>
<accession>W4LY52</accession>
<comment type="caution">
    <text evidence="1">The sequence shown here is derived from an EMBL/GenBank/DDBJ whole genome shotgun (WGS) entry which is preliminary data.</text>
</comment>
<dbReference type="Proteomes" id="UP000019141">
    <property type="component" value="Unassembled WGS sequence"/>
</dbReference>
<dbReference type="EMBL" id="AZHW01000084">
    <property type="protein sequence ID" value="ETX03039.1"/>
    <property type="molecule type" value="Genomic_DNA"/>
</dbReference>
<name>W4LY52_ENTF1</name>
<evidence type="ECO:0000313" key="2">
    <source>
        <dbReference type="Proteomes" id="UP000019141"/>
    </source>
</evidence>
<proteinExistence type="predicted"/>